<reference evidence="7 8" key="1">
    <citation type="submission" date="2024-04" db="EMBL/GenBank/DDBJ databases">
        <title>Tritrichomonas musculus Genome.</title>
        <authorList>
            <person name="Alves-Ferreira E."/>
            <person name="Grigg M."/>
            <person name="Lorenzi H."/>
            <person name="Galac M."/>
        </authorList>
    </citation>
    <scope>NUCLEOTIDE SEQUENCE [LARGE SCALE GENOMIC DNA]</scope>
    <source>
        <strain evidence="7 8">EAF2021</strain>
    </source>
</reference>
<feature type="transmembrane region" description="Helical" evidence="6">
    <location>
        <begin position="63"/>
        <end position="83"/>
    </location>
</feature>
<feature type="transmembrane region" description="Helical" evidence="6">
    <location>
        <begin position="287"/>
        <end position="307"/>
    </location>
</feature>
<keyword evidence="4 6" id="KW-1133">Transmembrane helix</keyword>
<evidence type="ECO:0000256" key="4">
    <source>
        <dbReference type="ARBA" id="ARBA00022989"/>
    </source>
</evidence>
<keyword evidence="5 6" id="KW-0472">Membrane</keyword>
<dbReference type="InterPro" id="IPR036259">
    <property type="entry name" value="MFS_trans_sf"/>
</dbReference>
<gene>
    <name evidence="7" type="ORF">M9Y10_032629</name>
</gene>
<accession>A0ABR2GLU8</accession>
<feature type="transmembrane region" description="Helical" evidence="6">
    <location>
        <begin position="220"/>
        <end position="246"/>
    </location>
</feature>
<evidence type="ECO:0000313" key="7">
    <source>
        <dbReference type="EMBL" id="KAK8834215.1"/>
    </source>
</evidence>
<dbReference type="Proteomes" id="UP001470230">
    <property type="component" value="Unassembled WGS sequence"/>
</dbReference>
<dbReference type="SUPFAM" id="SSF103473">
    <property type="entry name" value="MFS general substrate transporter"/>
    <property type="match status" value="1"/>
</dbReference>
<organism evidence="7 8">
    <name type="scientific">Tritrichomonas musculus</name>
    <dbReference type="NCBI Taxonomy" id="1915356"/>
    <lineage>
        <taxon>Eukaryota</taxon>
        <taxon>Metamonada</taxon>
        <taxon>Parabasalia</taxon>
        <taxon>Tritrichomonadida</taxon>
        <taxon>Tritrichomonadidae</taxon>
        <taxon>Tritrichomonas</taxon>
    </lineage>
</organism>
<evidence type="ECO:0000256" key="2">
    <source>
        <dbReference type="ARBA" id="ARBA00022448"/>
    </source>
</evidence>
<comment type="caution">
    <text evidence="7">The sequence shown here is derived from an EMBL/GenBank/DDBJ whole genome shotgun (WGS) entry which is preliminary data.</text>
</comment>
<evidence type="ECO:0000256" key="5">
    <source>
        <dbReference type="ARBA" id="ARBA00023136"/>
    </source>
</evidence>
<keyword evidence="3 6" id="KW-0812">Transmembrane</keyword>
<dbReference type="PANTHER" id="PTHR19432:SF26">
    <property type="entry name" value="MAJOR FACILITATOR SUPERFAMILY (MFS) PROFILE DOMAIN-CONTAINING PROTEIN"/>
    <property type="match status" value="1"/>
</dbReference>
<evidence type="ECO:0000256" key="6">
    <source>
        <dbReference type="SAM" id="Phobius"/>
    </source>
</evidence>
<proteinExistence type="predicted"/>
<protein>
    <recommendedName>
        <fullName evidence="9">Major facilitator superfamily transporter</fullName>
    </recommendedName>
</protein>
<feature type="transmembrane region" description="Helical" evidence="6">
    <location>
        <begin position="163"/>
        <end position="183"/>
    </location>
</feature>
<evidence type="ECO:0000256" key="1">
    <source>
        <dbReference type="ARBA" id="ARBA00004141"/>
    </source>
</evidence>
<evidence type="ECO:0008006" key="9">
    <source>
        <dbReference type="Google" id="ProtNLM"/>
    </source>
</evidence>
<comment type="subcellular location">
    <subcellularLocation>
        <location evidence="1">Membrane</location>
        <topology evidence="1">Multi-pass membrane protein</topology>
    </subcellularLocation>
</comment>
<evidence type="ECO:0000313" key="8">
    <source>
        <dbReference type="Proteomes" id="UP001470230"/>
    </source>
</evidence>
<evidence type="ECO:0000256" key="3">
    <source>
        <dbReference type="ARBA" id="ARBA00022692"/>
    </source>
</evidence>
<keyword evidence="8" id="KW-1185">Reference proteome</keyword>
<keyword evidence="2" id="KW-0813">Transport</keyword>
<dbReference type="PANTHER" id="PTHR19432">
    <property type="entry name" value="SUGAR TRANSPORTER"/>
    <property type="match status" value="1"/>
</dbReference>
<name>A0ABR2GLU8_9EUKA</name>
<feature type="transmembrane region" description="Helical" evidence="6">
    <location>
        <begin position="258"/>
        <end position="281"/>
    </location>
</feature>
<dbReference type="Gene3D" id="1.20.1250.20">
    <property type="entry name" value="MFS general substrate transporter like domains"/>
    <property type="match status" value="1"/>
</dbReference>
<feature type="transmembrane region" description="Helical" evidence="6">
    <location>
        <begin position="28"/>
        <end position="51"/>
    </location>
</feature>
<dbReference type="EMBL" id="JAPFFF010000463">
    <property type="protein sequence ID" value="KAK8834215.1"/>
    <property type="molecule type" value="Genomic_DNA"/>
</dbReference>
<feature type="transmembrane region" description="Helical" evidence="6">
    <location>
        <begin position="195"/>
        <end position="214"/>
    </location>
</feature>
<sequence>MIVLTAGNILQNPARTLCSDVTPPKQQILMSNICQVYSGVGGVLTNLVGGLKLYQKTKLQQEPFILVVCLSISVVAMIITIVVTPEEPLHEKPPTVNPFKQIWNALKKMPKPFLRVLLPFTFGNISNYQFGIQFSHFMGHDIFKGENISDATEDQKQKYQDGISWAMMCNVVYYSFQFVYGFLNTWICNRVGMKIVMIVGLLFLSLGFFSFFFVSNKYAYLGISIPLGFGNLIYNAVAYAVVSLVIPTEDLAGNFGVLICAGVIGQQISNFGIGSGLAAIWPNNSRMMIGLSSIFAFLGFLSAFFMVNPKEGDINNYSKIPESNAQESSLLLNSEKA</sequence>